<name>A0ABU9Y1H5_9SPHN</name>
<dbReference type="InterPro" id="IPR013785">
    <property type="entry name" value="Aldolase_TIM"/>
</dbReference>
<dbReference type="PROSITE" id="PS51318">
    <property type="entry name" value="TAT"/>
    <property type="match status" value="1"/>
</dbReference>
<dbReference type="EMBL" id="JBDIME010000005">
    <property type="protein sequence ID" value="MEN2789660.1"/>
    <property type="molecule type" value="Genomic_DNA"/>
</dbReference>
<organism evidence="4 5">
    <name type="scientific">Sphingomonas oligophenolica</name>
    <dbReference type="NCBI Taxonomy" id="301154"/>
    <lineage>
        <taxon>Bacteria</taxon>
        <taxon>Pseudomonadati</taxon>
        <taxon>Pseudomonadota</taxon>
        <taxon>Alphaproteobacteria</taxon>
        <taxon>Sphingomonadales</taxon>
        <taxon>Sphingomonadaceae</taxon>
        <taxon>Sphingomonas</taxon>
    </lineage>
</organism>
<evidence type="ECO:0000313" key="5">
    <source>
        <dbReference type="Proteomes" id="UP001419910"/>
    </source>
</evidence>
<evidence type="ECO:0000256" key="3">
    <source>
        <dbReference type="SAM" id="SignalP"/>
    </source>
</evidence>
<reference evidence="4 5" key="1">
    <citation type="submission" date="2024-05" db="EMBL/GenBank/DDBJ databases">
        <authorList>
            <person name="Liu Q."/>
            <person name="Xin Y.-H."/>
        </authorList>
    </citation>
    <scope>NUCLEOTIDE SEQUENCE [LARGE SCALE GENOMIC DNA]</scope>
    <source>
        <strain evidence="4 5">CGMCC 1.10181</strain>
    </source>
</reference>
<dbReference type="Pfam" id="PF02065">
    <property type="entry name" value="Melibiase"/>
    <property type="match status" value="1"/>
</dbReference>
<dbReference type="RefSeq" id="WP_343889561.1">
    <property type="nucleotide sequence ID" value="NZ_BAAAEH010000022.1"/>
</dbReference>
<evidence type="ECO:0000256" key="2">
    <source>
        <dbReference type="ARBA" id="ARBA00023295"/>
    </source>
</evidence>
<keyword evidence="1 4" id="KW-0378">Hydrolase</keyword>
<sequence length="697" mass="76083">MHSPVTRRGAISRLMAGGALLTAAIAPARLWAQAAAAARLSDGTLTIEVDSAMRSSLSMGSLALTATDAADALRLDDHSIIDRFLLLDQKAEAVSGDHGAGRRHVLRGSAGGRIEKQQTFTFLDRYPGLALIETRYRNTADTPLAIAGWHAATHDLLAHPDGAWSFAGASYPDRRDWIQPVRAGFQQLNFMGMNGADYGGGTPVAVVWRRDAGLAVGHVETVPRLVAFPVAAQPTGTRIGMTGAEAVLLAPGEALTLPTVFVMVHGGDHFRPLDAYRRIMAERGLAAPAVPEASYAPIWCAWGYERNFTTEQILATLPKARSLGLEWAVLDDGWQTSEGDWKVDRGKFPGGDADMKAFADRVKAAGMKPRLWLSPLAVDPGTDLLRDHPDMLLLDRDGAAQNVSWWNSFTLCPAYQPTIDFFRGQVRRIVGDWGYEGLKLDGQHLNGVAPCYNPAHRHARPEESYEKLQDFWKVLYDEAMAINPQAVIEICPCGDSFAFHNIPAMNNTPASDPESSWQVRLKGKTFKALIGPSAPFSGDHVELSDRHDDFASSYGIGAILSTKFTWPKDTDHPTDTLPPGGFVLTPQKEALWRKWIALYRARMLPKGRYLGGLYDIGFDKPEAHVIAKDGRLHYAFYADSWDGPVALRGLDRRRYRLTDAFAGRALGTVSGPDATLAASFTHFLLVEAEPIEGPATA</sequence>
<keyword evidence="5" id="KW-1185">Reference proteome</keyword>
<dbReference type="CDD" id="cd14791">
    <property type="entry name" value="GH36"/>
    <property type="match status" value="1"/>
</dbReference>
<feature type="signal peptide" evidence="3">
    <location>
        <begin position="1"/>
        <end position="34"/>
    </location>
</feature>
<dbReference type="InterPro" id="IPR050985">
    <property type="entry name" value="Alpha-glycosidase_related"/>
</dbReference>
<comment type="caution">
    <text evidence="4">The sequence shown here is derived from an EMBL/GenBank/DDBJ whole genome shotgun (WGS) entry which is preliminary data.</text>
</comment>
<evidence type="ECO:0000256" key="1">
    <source>
        <dbReference type="ARBA" id="ARBA00022801"/>
    </source>
</evidence>
<feature type="chain" id="PRO_5047025107" evidence="3">
    <location>
        <begin position="35"/>
        <end position="697"/>
    </location>
</feature>
<protein>
    <submittedName>
        <fullName evidence="4">Glycoside hydrolase family 36 protein</fullName>
    </submittedName>
</protein>
<dbReference type="InterPro" id="IPR002252">
    <property type="entry name" value="Glyco_hydro_36"/>
</dbReference>
<dbReference type="PANTHER" id="PTHR43053:SF3">
    <property type="entry name" value="ALPHA-GALACTOSIDASE C-RELATED"/>
    <property type="match status" value="1"/>
</dbReference>
<dbReference type="PANTHER" id="PTHR43053">
    <property type="entry name" value="GLYCOSIDASE FAMILY 31"/>
    <property type="match status" value="1"/>
</dbReference>
<keyword evidence="2" id="KW-0326">Glycosidase</keyword>
<dbReference type="InterPro" id="IPR006311">
    <property type="entry name" value="TAT_signal"/>
</dbReference>
<evidence type="ECO:0000313" key="4">
    <source>
        <dbReference type="EMBL" id="MEN2789660.1"/>
    </source>
</evidence>
<gene>
    <name evidence="4" type="ORF">ABC974_08490</name>
</gene>
<dbReference type="Gene3D" id="3.20.20.70">
    <property type="entry name" value="Aldolase class I"/>
    <property type="match status" value="1"/>
</dbReference>
<keyword evidence="3" id="KW-0732">Signal</keyword>
<dbReference type="InterPro" id="IPR017853">
    <property type="entry name" value="GH"/>
</dbReference>
<accession>A0ABU9Y1H5</accession>
<dbReference type="GO" id="GO:0016787">
    <property type="term" value="F:hydrolase activity"/>
    <property type="evidence" value="ECO:0007669"/>
    <property type="project" value="UniProtKB-KW"/>
</dbReference>
<dbReference type="Proteomes" id="UP001419910">
    <property type="component" value="Unassembled WGS sequence"/>
</dbReference>
<proteinExistence type="predicted"/>
<dbReference type="SUPFAM" id="SSF51445">
    <property type="entry name" value="(Trans)glycosidases"/>
    <property type="match status" value="1"/>
</dbReference>